<evidence type="ECO:0000313" key="10">
    <source>
        <dbReference type="Proteomes" id="UP000193978"/>
    </source>
</evidence>
<dbReference type="STRING" id="655015.B1812_10195"/>
<dbReference type="PANTHER" id="PTHR33751:SF9">
    <property type="entry name" value="CYTOCHROME C4"/>
    <property type="match status" value="1"/>
</dbReference>
<dbReference type="GO" id="GO:0020037">
    <property type="term" value="F:heme binding"/>
    <property type="evidence" value="ECO:0007669"/>
    <property type="project" value="InterPro"/>
</dbReference>
<organism evidence="9 10">
    <name type="scientific">Methylocystis bryophila</name>
    <dbReference type="NCBI Taxonomy" id="655015"/>
    <lineage>
        <taxon>Bacteria</taxon>
        <taxon>Pseudomonadati</taxon>
        <taxon>Pseudomonadota</taxon>
        <taxon>Alphaproteobacteria</taxon>
        <taxon>Hyphomicrobiales</taxon>
        <taxon>Methylocystaceae</taxon>
        <taxon>Methylocystis</taxon>
    </lineage>
</organism>
<evidence type="ECO:0000256" key="4">
    <source>
        <dbReference type="ARBA" id="ARBA00022982"/>
    </source>
</evidence>
<feature type="domain" description="Cytochrome c" evidence="8">
    <location>
        <begin position="19"/>
        <end position="99"/>
    </location>
</feature>
<evidence type="ECO:0000256" key="1">
    <source>
        <dbReference type="ARBA" id="ARBA00022448"/>
    </source>
</evidence>
<dbReference type="PROSITE" id="PS51007">
    <property type="entry name" value="CYTC"/>
    <property type="match status" value="1"/>
</dbReference>
<dbReference type="OrthoDB" id="9808603at2"/>
<dbReference type="InterPro" id="IPR009056">
    <property type="entry name" value="Cyt_c-like_dom"/>
</dbReference>
<keyword evidence="2 6" id="KW-0349">Heme</keyword>
<keyword evidence="5 6" id="KW-0408">Iron</keyword>
<evidence type="ECO:0000256" key="5">
    <source>
        <dbReference type="ARBA" id="ARBA00023004"/>
    </source>
</evidence>
<dbReference type="Gene3D" id="1.10.760.10">
    <property type="entry name" value="Cytochrome c-like domain"/>
    <property type="match status" value="1"/>
</dbReference>
<dbReference type="SUPFAM" id="SSF46626">
    <property type="entry name" value="Cytochrome c"/>
    <property type="match status" value="1"/>
</dbReference>
<keyword evidence="3 6" id="KW-0479">Metal-binding</keyword>
<evidence type="ECO:0000256" key="3">
    <source>
        <dbReference type="ARBA" id="ARBA00022723"/>
    </source>
</evidence>
<name>A0A1W6N165_9HYPH</name>
<evidence type="ECO:0000256" key="6">
    <source>
        <dbReference type="PROSITE-ProRule" id="PRU00433"/>
    </source>
</evidence>
<keyword evidence="4" id="KW-0249">Electron transport</keyword>
<keyword evidence="7" id="KW-0732">Signal</keyword>
<dbReference type="Proteomes" id="UP000193978">
    <property type="component" value="Chromosome"/>
</dbReference>
<dbReference type="InterPro" id="IPR036909">
    <property type="entry name" value="Cyt_c-like_dom_sf"/>
</dbReference>
<feature type="signal peptide" evidence="7">
    <location>
        <begin position="1"/>
        <end position="20"/>
    </location>
</feature>
<dbReference type="AlphaFoldDB" id="A0A1W6N165"/>
<sequence>MKRMGPLLALALAGAAPAAALESGELGALLAQCAACHGSDGVAKDVEIPNLKGQHDRYIVEQLRNFRSGKRKSAEMHHESRHLTDEEIEALAQYFSQMPH</sequence>
<dbReference type="GO" id="GO:0009055">
    <property type="term" value="F:electron transfer activity"/>
    <property type="evidence" value="ECO:0007669"/>
    <property type="project" value="InterPro"/>
</dbReference>
<dbReference type="EMBL" id="CP019948">
    <property type="protein sequence ID" value="ARN83546.1"/>
    <property type="molecule type" value="Genomic_DNA"/>
</dbReference>
<dbReference type="KEGG" id="mbry:B1812_10195"/>
<evidence type="ECO:0000256" key="7">
    <source>
        <dbReference type="SAM" id="SignalP"/>
    </source>
</evidence>
<dbReference type="Pfam" id="PF13442">
    <property type="entry name" value="Cytochrome_CBB3"/>
    <property type="match status" value="1"/>
</dbReference>
<dbReference type="GO" id="GO:0046872">
    <property type="term" value="F:metal ion binding"/>
    <property type="evidence" value="ECO:0007669"/>
    <property type="project" value="UniProtKB-KW"/>
</dbReference>
<feature type="chain" id="PRO_5013389188" evidence="7">
    <location>
        <begin position="21"/>
        <end position="100"/>
    </location>
</feature>
<evidence type="ECO:0000313" key="9">
    <source>
        <dbReference type="EMBL" id="ARN83546.1"/>
    </source>
</evidence>
<gene>
    <name evidence="9" type="ORF">B1812_10195</name>
</gene>
<dbReference type="InterPro" id="IPR050597">
    <property type="entry name" value="Cytochrome_c_Oxidase_Subunit"/>
</dbReference>
<evidence type="ECO:0000256" key="2">
    <source>
        <dbReference type="ARBA" id="ARBA00022617"/>
    </source>
</evidence>
<proteinExistence type="predicted"/>
<accession>A0A1W6N165</accession>
<protein>
    <submittedName>
        <fullName evidence="9">Cytochrome C</fullName>
    </submittedName>
</protein>
<keyword evidence="10" id="KW-1185">Reference proteome</keyword>
<reference evidence="9 10" key="1">
    <citation type="submission" date="2017-02" db="EMBL/GenBank/DDBJ databases">
        <authorList>
            <person name="Peterson S.W."/>
        </authorList>
    </citation>
    <scope>NUCLEOTIDE SEQUENCE [LARGE SCALE GENOMIC DNA]</scope>
    <source>
        <strain evidence="9 10">S285</strain>
    </source>
</reference>
<dbReference type="PANTHER" id="PTHR33751">
    <property type="entry name" value="CBB3-TYPE CYTOCHROME C OXIDASE SUBUNIT FIXP"/>
    <property type="match status" value="1"/>
</dbReference>
<keyword evidence="1" id="KW-0813">Transport</keyword>
<evidence type="ECO:0000259" key="8">
    <source>
        <dbReference type="PROSITE" id="PS51007"/>
    </source>
</evidence>